<dbReference type="EMBL" id="CP002274">
    <property type="protein sequence ID" value="ADQ90288.1"/>
    <property type="molecule type" value="Genomic_DNA"/>
</dbReference>
<accession>E4QS68</accession>
<reference key="1">
    <citation type="submission" date="2010-10" db="EMBL/GenBank/DDBJ databases">
        <title>Complete Genome Sequence of Mycoplasma hyopneumoniae Strain 168.</title>
        <authorList>
            <person name="Liu W."/>
            <person name="Feng Z."/>
            <person name="Fang L."/>
            <person name="Li Q."/>
            <person name="Zhou Z."/>
            <person name="Li S."/>
            <person name="Luo L."/>
            <person name="Wang L."/>
            <person name="Chen H."/>
            <person name="Shao G."/>
            <person name="Xiao S."/>
        </authorList>
    </citation>
    <scope>NUCLEOTIDE SEQUENCE</scope>
    <source>
        <strain>168</strain>
    </source>
</reference>
<protein>
    <submittedName>
        <fullName evidence="1">Uncharacterized protein</fullName>
    </submittedName>
</protein>
<name>E4QS68_MESH1</name>
<dbReference type="AlphaFoldDB" id="E4QS68"/>
<reference evidence="1 2" key="2">
    <citation type="journal article" date="2011" name="J. Bacteriol.">
        <title>Complete genome sequence of Mycoplasma hyopneumoniae strain 168.</title>
        <authorList>
            <person name="Liu W."/>
            <person name="Feng Z."/>
            <person name="Fang L."/>
            <person name="Zhou Z."/>
            <person name="Li Q."/>
            <person name="Li S."/>
            <person name="Luo R."/>
            <person name="Wang L."/>
            <person name="Chen H."/>
            <person name="Shao G."/>
            <person name="Xiao S."/>
        </authorList>
    </citation>
    <scope>NUCLEOTIDE SEQUENCE [LARGE SCALE GENOMIC DNA]</scope>
    <source>
        <strain evidence="1 2">168</strain>
    </source>
</reference>
<gene>
    <name evidence="1" type="ordered locus">MHP168_065</name>
</gene>
<dbReference type="HOGENOM" id="CLU_2554611_0_0_14"/>
<organism evidence="1 2">
    <name type="scientific">Mesomycoplasma hyopneumoniae (strain 168)</name>
    <name type="common">Mycoplasma hyopneumoniae</name>
    <dbReference type="NCBI Taxonomy" id="907287"/>
    <lineage>
        <taxon>Bacteria</taxon>
        <taxon>Bacillati</taxon>
        <taxon>Mycoplasmatota</taxon>
        <taxon>Mycoplasmoidales</taxon>
        <taxon>Metamycoplasmataceae</taxon>
        <taxon>Mesomycoplasma</taxon>
    </lineage>
</organism>
<dbReference type="Proteomes" id="UP000008714">
    <property type="component" value="Chromosome"/>
</dbReference>
<proteinExistence type="predicted"/>
<dbReference type="KEGG" id="mhn:MHP168_065"/>
<evidence type="ECO:0000313" key="2">
    <source>
        <dbReference type="Proteomes" id="UP000008714"/>
    </source>
</evidence>
<evidence type="ECO:0000313" key="1">
    <source>
        <dbReference type="EMBL" id="ADQ90288.1"/>
    </source>
</evidence>
<sequence length="95" mass="11313">MVFLSHLKKFLGKLAFFLRLKKTPAVIIPEKKIMGRLTCRPNFSVFFIIPTFFNYINYTTNDIKTTFFSIKSYQPSNRKMNKTIRAIKLNCYIYQ</sequence>